<dbReference type="SUPFAM" id="SSF53955">
    <property type="entry name" value="Lysozyme-like"/>
    <property type="match status" value="1"/>
</dbReference>
<dbReference type="Pfam" id="PF01464">
    <property type="entry name" value="SLT"/>
    <property type="match status" value="1"/>
</dbReference>
<feature type="domain" description="Transglycosylase SLT" evidence="1">
    <location>
        <begin position="31"/>
        <end position="172"/>
    </location>
</feature>
<name>T2GD39_MEGG1</name>
<dbReference type="CDD" id="cd00254">
    <property type="entry name" value="LT-like"/>
    <property type="match status" value="1"/>
</dbReference>
<accession>T2GD39</accession>
<gene>
    <name evidence="2" type="ORF">DGI_2063</name>
</gene>
<dbReference type="EMBL" id="CP006585">
    <property type="protein sequence ID" value="AGW13832.1"/>
    <property type="molecule type" value="Genomic_DNA"/>
</dbReference>
<dbReference type="STRING" id="1121448.DGI_2063"/>
<dbReference type="AlphaFoldDB" id="T2GD39"/>
<proteinExistence type="predicted"/>
<reference evidence="2 3" key="1">
    <citation type="journal article" date="2013" name="J. Bacteriol.">
        <title>Roles of HynAB and Ech, the only two hydrogenases found in the model sulfate reducer Desulfovibrio gigas.</title>
        <authorList>
            <person name="Morais-Silva F.O."/>
            <person name="Santos C.I."/>
            <person name="Rodrigues R."/>
            <person name="Pereira I.A."/>
            <person name="Rodrigues-Pousada C."/>
        </authorList>
    </citation>
    <scope>NUCLEOTIDE SEQUENCE [LARGE SCALE GENOMIC DNA]</scope>
    <source>
        <strain evidence="3">ATCC 19364 / DSM 1382 / NCIMB 9332 / VKM B-1759</strain>
    </source>
</reference>
<dbReference type="Proteomes" id="UP000016587">
    <property type="component" value="Chromosome"/>
</dbReference>
<reference evidence="3" key="2">
    <citation type="submission" date="2013-07" db="EMBL/GenBank/DDBJ databases">
        <authorList>
            <person name="Morais-Silva F.O."/>
            <person name="Rezende A.M."/>
            <person name="Pimentel C."/>
            <person name="Resende D.M."/>
            <person name="Santos C.I."/>
            <person name="Clemente C."/>
            <person name="de Oliveira L.M."/>
            <person name="da Silva S.M."/>
            <person name="Costa D.A."/>
            <person name="Varela-Raposo A."/>
            <person name="Horacio E.C.A."/>
            <person name="Matos M."/>
            <person name="Flores O."/>
            <person name="Ruiz J.C."/>
            <person name="Rodrigues-Pousada C."/>
        </authorList>
    </citation>
    <scope>NUCLEOTIDE SEQUENCE [LARGE SCALE GENOMIC DNA]</scope>
    <source>
        <strain evidence="3">ATCC 19364 / DSM 1382 / NCIMB 9332 / VKM B-1759</strain>
    </source>
</reference>
<dbReference type="KEGG" id="dgg:DGI_2063"/>
<dbReference type="eggNOG" id="COG0741">
    <property type="taxonomic scope" value="Bacteria"/>
</dbReference>
<evidence type="ECO:0000313" key="2">
    <source>
        <dbReference type="EMBL" id="AGW13832.1"/>
    </source>
</evidence>
<sequence length="185" mass="19984">MWGECVSKSNSTSLRKESAMSGDAILAILDAAAGEFGLPSNVVVAVAKVESGLNSYAIRFEPQYRWLVDARDLRPLSTPGASPPQSFPSLRGCSGLTEWAAQKTSWGLMQVMGAVARERGFQGVFLSELCVPAVGAHYGCKHLRHLHARFFDRHGWAGVLAAYNAGSPTADAGRAYARKVQERMQ</sequence>
<evidence type="ECO:0000259" key="1">
    <source>
        <dbReference type="Pfam" id="PF01464"/>
    </source>
</evidence>
<evidence type="ECO:0000313" key="3">
    <source>
        <dbReference type="Proteomes" id="UP000016587"/>
    </source>
</evidence>
<protein>
    <recommendedName>
        <fullName evidence="1">Transglycosylase SLT domain-containing protein</fullName>
    </recommendedName>
</protein>
<dbReference type="Gene3D" id="1.10.530.10">
    <property type="match status" value="1"/>
</dbReference>
<dbReference type="HOGENOM" id="CLU_1438988_0_0_7"/>
<keyword evidence="3" id="KW-1185">Reference proteome</keyword>
<dbReference type="InterPro" id="IPR023346">
    <property type="entry name" value="Lysozyme-like_dom_sf"/>
</dbReference>
<dbReference type="InterPro" id="IPR008258">
    <property type="entry name" value="Transglycosylase_SLT_dom_1"/>
</dbReference>
<dbReference type="PATRIC" id="fig|1121448.10.peg.2018"/>
<organism evidence="2 3">
    <name type="scientific">Megalodesulfovibrio gigas (strain ATCC 19364 / DSM 1382 / NCIMB 9332 / VKM B-1759)</name>
    <name type="common">Desulfovibrio gigas</name>
    <dbReference type="NCBI Taxonomy" id="1121448"/>
    <lineage>
        <taxon>Bacteria</taxon>
        <taxon>Pseudomonadati</taxon>
        <taxon>Thermodesulfobacteriota</taxon>
        <taxon>Desulfovibrionia</taxon>
        <taxon>Desulfovibrionales</taxon>
        <taxon>Desulfovibrionaceae</taxon>
        <taxon>Megalodesulfovibrio</taxon>
    </lineage>
</organism>